<accession>E2BD18</accession>
<feature type="compositionally biased region" description="Basic and acidic residues" evidence="1">
    <location>
        <begin position="19"/>
        <end position="35"/>
    </location>
</feature>
<dbReference type="AlphaFoldDB" id="E2BD18"/>
<feature type="compositionally biased region" description="Basic and acidic residues" evidence="1">
    <location>
        <begin position="154"/>
        <end position="168"/>
    </location>
</feature>
<evidence type="ECO:0000256" key="1">
    <source>
        <dbReference type="SAM" id="MobiDB-lite"/>
    </source>
</evidence>
<name>E2BD18_HARSA</name>
<dbReference type="EMBL" id="GL447527">
    <property type="protein sequence ID" value="EFN86412.1"/>
    <property type="molecule type" value="Genomic_DNA"/>
</dbReference>
<gene>
    <name evidence="2" type="ORF">EAI_04521</name>
</gene>
<proteinExistence type="predicted"/>
<keyword evidence="3" id="KW-1185">Reference proteome</keyword>
<evidence type="ECO:0000313" key="3">
    <source>
        <dbReference type="Proteomes" id="UP000008237"/>
    </source>
</evidence>
<protein>
    <submittedName>
        <fullName evidence="2">Uncharacterized protein</fullName>
    </submittedName>
</protein>
<reference evidence="2 3" key="1">
    <citation type="journal article" date="2010" name="Science">
        <title>Genomic comparison of the ants Camponotus floridanus and Harpegnathos saltator.</title>
        <authorList>
            <person name="Bonasio R."/>
            <person name="Zhang G."/>
            <person name="Ye C."/>
            <person name="Mutti N.S."/>
            <person name="Fang X."/>
            <person name="Qin N."/>
            <person name="Donahue G."/>
            <person name="Yang P."/>
            <person name="Li Q."/>
            <person name="Li C."/>
            <person name="Zhang P."/>
            <person name="Huang Z."/>
            <person name="Berger S.L."/>
            <person name="Reinberg D."/>
            <person name="Wang J."/>
            <person name="Liebig J."/>
        </authorList>
    </citation>
    <scope>NUCLEOTIDE SEQUENCE [LARGE SCALE GENOMIC DNA]</scope>
    <source>
        <strain evidence="2 3">R22 G/1</strain>
    </source>
</reference>
<organism evidence="3">
    <name type="scientific">Harpegnathos saltator</name>
    <name type="common">Jerdon's jumping ant</name>
    <dbReference type="NCBI Taxonomy" id="610380"/>
    <lineage>
        <taxon>Eukaryota</taxon>
        <taxon>Metazoa</taxon>
        <taxon>Ecdysozoa</taxon>
        <taxon>Arthropoda</taxon>
        <taxon>Hexapoda</taxon>
        <taxon>Insecta</taxon>
        <taxon>Pterygota</taxon>
        <taxon>Neoptera</taxon>
        <taxon>Endopterygota</taxon>
        <taxon>Hymenoptera</taxon>
        <taxon>Apocrita</taxon>
        <taxon>Aculeata</taxon>
        <taxon>Formicoidea</taxon>
        <taxon>Formicidae</taxon>
        <taxon>Ponerinae</taxon>
        <taxon>Ponerini</taxon>
        <taxon>Harpegnathos</taxon>
    </lineage>
</organism>
<sequence length="245" mass="27462">MRGPCRRNICAEAQADHNLWNDKPDEGDVETRSRLSDASPMEQRTDNAMKQRREDIQEGAVEERRDGMRRGRRRKQKELGGDRGETGGSSTAAEGRRKRHLAAYTSSNDRVSGVSSASEEEVKLEPKKRPRKRPLMIFLGVSFRQKREAEEKMIKKDLGKLRKKRTEEVQASPPTLPSQGPSSYANVAKGGESLLPPKQARLRKKRVIVDSSSSSENENKKGAATKIQRIPSFDDNLPEEASLPA</sequence>
<feature type="compositionally biased region" description="Basic and acidic residues" evidence="1">
    <location>
        <begin position="43"/>
        <end position="69"/>
    </location>
</feature>
<feature type="region of interest" description="Disordered" evidence="1">
    <location>
        <begin position="1"/>
        <end position="132"/>
    </location>
</feature>
<dbReference type="InParanoid" id="E2BD18"/>
<feature type="region of interest" description="Disordered" evidence="1">
    <location>
        <begin position="154"/>
        <end position="245"/>
    </location>
</feature>
<dbReference type="Proteomes" id="UP000008237">
    <property type="component" value="Unassembled WGS sequence"/>
</dbReference>
<evidence type="ECO:0000313" key="2">
    <source>
        <dbReference type="EMBL" id="EFN86412.1"/>
    </source>
</evidence>